<keyword evidence="1" id="KW-0472">Membrane</keyword>
<proteinExistence type="predicted"/>
<dbReference type="EMBL" id="DYUE01000037">
    <property type="protein sequence ID" value="HJG90330.1"/>
    <property type="molecule type" value="Genomic_DNA"/>
</dbReference>
<keyword evidence="1" id="KW-1133">Transmembrane helix</keyword>
<protein>
    <submittedName>
        <fullName evidence="3">DUF3592 domain-containing protein</fullName>
    </submittedName>
</protein>
<feature type="transmembrane region" description="Helical" evidence="1">
    <location>
        <begin position="6"/>
        <end position="29"/>
    </location>
</feature>
<organism evidence="3 4">
    <name type="scientific">Brachybacterium massiliense</name>
    <dbReference type="NCBI Taxonomy" id="1755098"/>
    <lineage>
        <taxon>Bacteria</taxon>
        <taxon>Bacillati</taxon>
        <taxon>Actinomycetota</taxon>
        <taxon>Actinomycetes</taxon>
        <taxon>Micrococcales</taxon>
        <taxon>Dermabacteraceae</taxon>
        <taxon>Brachybacterium</taxon>
    </lineage>
</organism>
<comment type="caution">
    <text evidence="3">The sequence shown here is derived from an EMBL/GenBank/DDBJ whole genome shotgun (WGS) entry which is preliminary data.</text>
</comment>
<dbReference type="Pfam" id="PF12158">
    <property type="entry name" value="DUF3592"/>
    <property type="match status" value="1"/>
</dbReference>
<keyword evidence="1" id="KW-0812">Transmembrane</keyword>
<reference evidence="3" key="1">
    <citation type="journal article" date="2021" name="PeerJ">
        <title>Extensive microbial diversity within the chicken gut microbiome revealed by metagenomics and culture.</title>
        <authorList>
            <person name="Gilroy R."/>
            <person name="Ravi A."/>
            <person name="Getino M."/>
            <person name="Pursley I."/>
            <person name="Horton D.L."/>
            <person name="Alikhan N.F."/>
            <person name="Baker D."/>
            <person name="Gharbi K."/>
            <person name="Hall N."/>
            <person name="Watson M."/>
            <person name="Adriaenssens E.M."/>
            <person name="Foster-Nyarko E."/>
            <person name="Jarju S."/>
            <person name="Secka A."/>
            <person name="Antonio M."/>
            <person name="Oren A."/>
            <person name="Chaudhuri R.R."/>
            <person name="La Ragione R."/>
            <person name="Hildebrand F."/>
            <person name="Pallen M.J."/>
        </authorList>
    </citation>
    <scope>NUCLEOTIDE SEQUENCE</scope>
    <source>
        <strain evidence="3">ChiGjej5B5-22894</strain>
    </source>
</reference>
<gene>
    <name evidence="3" type="ORF">K8V81_01265</name>
</gene>
<evidence type="ECO:0000259" key="2">
    <source>
        <dbReference type="Pfam" id="PF12158"/>
    </source>
</evidence>
<evidence type="ECO:0000313" key="3">
    <source>
        <dbReference type="EMBL" id="HJG90330.1"/>
    </source>
</evidence>
<accession>A0A921MTM7</accession>
<feature type="transmembrane region" description="Helical" evidence="1">
    <location>
        <begin position="126"/>
        <end position="146"/>
    </location>
</feature>
<dbReference type="InterPro" id="IPR021994">
    <property type="entry name" value="DUF3592"/>
</dbReference>
<dbReference type="Proteomes" id="UP000742460">
    <property type="component" value="Unassembled WGS sequence"/>
</dbReference>
<feature type="domain" description="DUF3592" evidence="2">
    <location>
        <begin position="45"/>
        <end position="112"/>
    </location>
</feature>
<sequence length="156" mass="17286">MGFQGFGLMFVLVPALIGLVALFMLFTAVRNLIRGMNLASRGQRTTGRVISANVHISGSSDNRTSTMIETIEFTTDRGQTVRSTPQRGDVGMLDRSGQDVTVIYDRDRPERMIAPKNGRSLSPWGPLFKIVFTLVMLGFVTFFVVMSQGMLSLFPF</sequence>
<dbReference type="AlphaFoldDB" id="A0A921MTM7"/>
<reference evidence="3" key="2">
    <citation type="submission" date="2021-09" db="EMBL/GenBank/DDBJ databases">
        <authorList>
            <person name="Gilroy R."/>
        </authorList>
    </citation>
    <scope>NUCLEOTIDE SEQUENCE</scope>
    <source>
        <strain evidence="3">ChiGjej5B5-22894</strain>
    </source>
</reference>
<evidence type="ECO:0000313" key="4">
    <source>
        <dbReference type="Proteomes" id="UP000742460"/>
    </source>
</evidence>
<name>A0A921MTM7_9MICO</name>
<evidence type="ECO:0000256" key="1">
    <source>
        <dbReference type="SAM" id="Phobius"/>
    </source>
</evidence>